<dbReference type="EMBL" id="QFGA01000001">
    <property type="protein sequence ID" value="TEB07927.1"/>
    <property type="molecule type" value="Genomic_DNA"/>
</dbReference>
<dbReference type="AlphaFoldDB" id="A0A4Y7RHY2"/>
<evidence type="ECO:0000313" key="2">
    <source>
        <dbReference type="Proteomes" id="UP000298324"/>
    </source>
</evidence>
<organism evidence="1 2">
    <name type="scientific">Pelotomaculum schinkii</name>
    <dbReference type="NCBI Taxonomy" id="78350"/>
    <lineage>
        <taxon>Bacteria</taxon>
        <taxon>Bacillati</taxon>
        <taxon>Bacillota</taxon>
        <taxon>Clostridia</taxon>
        <taxon>Eubacteriales</taxon>
        <taxon>Desulfotomaculaceae</taxon>
        <taxon>Pelotomaculum</taxon>
    </lineage>
</organism>
<proteinExistence type="predicted"/>
<reference evidence="1 2" key="1">
    <citation type="journal article" date="2018" name="Environ. Microbiol.">
        <title>Novel energy conservation strategies and behaviour of Pelotomaculum schinkii driving syntrophic propionate catabolism.</title>
        <authorList>
            <person name="Hidalgo-Ahumada C.A.P."/>
            <person name="Nobu M.K."/>
            <person name="Narihiro T."/>
            <person name="Tamaki H."/>
            <person name="Liu W.T."/>
            <person name="Kamagata Y."/>
            <person name="Stams A.J.M."/>
            <person name="Imachi H."/>
            <person name="Sousa D.Z."/>
        </authorList>
    </citation>
    <scope>NUCLEOTIDE SEQUENCE [LARGE SCALE GENOMIC DNA]</scope>
    <source>
        <strain evidence="1 2">HH</strain>
    </source>
</reference>
<comment type="caution">
    <text evidence="1">The sequence shown here is derived from an EMBL/GenBank/DDBJ whole genome shotgun (WGS) entry which is preliminary data.</text>
</comment>
<evidence type="ECO:0000313" key="1">
    <source>
        <dbReference type="EMBL" id="TEB07927.1"/>
    </source>
</evidence>
<keyword evidence="2" id="KW-1185">Reference proteome</keyword>
<sequence length="55" mass="6470">MRYIKISKPSKDNAIYQYMLKKETEGKPKKVAKIAALNKFLRIYYARVKEVYVAA</sequence>
<evidence type="ECO:0008006" key="3">
    <source>
        <dbReference type="Google" id="ProtNLM"/>
    </source>
</evidence>
<dbReference type="Proteomes" id="UP000298324">
    <property type="component" value="Unassembled WGS sequence"/>
</dbReference>
<name>A0A4Y7RHY2_9FIRM</name>
<protein>
    <recommendedName>
        <fullName evidence="3">Transposase IS116/IS110/IS902 family protein</fullName>
    </recommendedName>
</protein>
<gene>
    <name evidence="1" type="ORF">Psch_01482</name>
</gene>
<accession>A0A4Y7RHY2</accession>